<gene>
    <name evidence="1" type="ORF">dnm_017560</name>
</gene>
<dbReference type="Proteomes" id="UP000663722">
    <property type="component" value="Chromosome"/>
</dbReference>
<accession>A0A975BHY8</accession>
<organism evidence="1 2">
    <name type="scientific">Desulfonema magnum</name>
    <dbReference type="NCBI Taxonomy" id="45655"/>
    <lineage>
        <taxon>Bacteria</taxon>
        <taxon>Pseudomonadati</taxon>
        <taxon>Thermodesulfobacteriota</taxon>
        <taxon>Desulfobacteria</taxon>
        <taxon>Desulfobacterales</taxon>
        <taxon>Desulfococcaceae</taxon>
        <taxon>Desulfonema</taxon>
    </lineage>
</organism>
<dbReference type="KEGG" id="dmm:dnm_017560"/>
<sequence length="48" mass="5545">MHSGFLQKTASLNFCTPAFCKKPLRLIFALRLYENFPSAENEQQRGKI</sequence>
<dbReference type="EMBL" id="CP061800">
    <property type="protein sequence ID" value="QTA85742.1"/>
    <property type="molecule type" value="Genomic_DNA"/>
</dbReference>
<evidence type="ECO:0000313" key="2">
    <source>
        <dbReference type="Proteomes" id="UP000663722"/>
    </source>
</evidence>
<evidence type="ECO:0000313" key="1">
    <source>
        <dbReference type="EMBL" id="QTA85742.1"/>
    </source>
</evidence>
<reference evidence="1" key="1">
    <citation type="journal article" date="2021" name="Microb. Physiol.">
        <title>Proteogenomic Insights into the Physiology of Marine, Sulfate-Reducing, Filamentous Desulfonema limicola and Desulfonema magnum.</title>
        <authorList>
            <person name="Schnaars V."/>
            <person name="Wohlbrand L."/>
            <person name="Scheve S."/>
            <person name="Hinrichs C."/>
            <person name="Reinhardt R."/>
            <person name="Rabus R."/>
        </authorList>
    </citation>
    <scope>NUCLEOTIDE SEQUENCE</scope>
    <source>
        <strain evidence="1">4be13</strain>
    </source>
</reference>
<name>A0A975BHY8_9BACT</name>
<proteinExistence type="predicted"/>
<dbReference type="AlphaFoldDB" id="A0A975BHY8"/>
<protein>
    <submittedName>
        <fullName evidence="1">Uncharacterized protein</fullName>
    </submittedName>
</protein>
<keyword evidence="2" id="KW-1185">Reference proteome</keyword>